<feature type="transmembrane region" description="Helical" evidence="6">
    <location>
        <begin position="92"/>
        <end position="111"/>
    </location>
</feature>
<evidence type="ECO:0000256" key="6">
    <source>
        <dbReference type="SAM" id="Phobius"/>
    </source>
</evidence>
<evidence type="ECO:0000313" key="9">
    <source>
        <dbReference type="Proteomes" id="UP000540989"/>
    </source>
</evidence>
<feature type="transmembrane region" description="Helical" evidence="6">
    <location>
        <begin position="262"/>
        <end position="278"/>
    </location>
</feature>
<evidence type="ECO:0000256" key="1">
    <source>
        <dbReference type="ARBA" id="ARBA00004651"/>
    </source>
</evidence>
<keyword evidence="2" id="KW-1003">Cell membrane</keyword>
<dbReference type="RefSeq" id="WP_184213950.1">
    <property type="nucleotide sequence ID" value="NZ_JACHIP010000001.1"/>
</dbReference>
<feature type="transmembrane region" description="Helical" evidence="6">
    <location>
        <begin position="117"/>
        <end position="135"/>
    </location>
</feature>
<feature type="transmembrane region" description="Helical" evidence="6">
    <location>
        <begin position="6"/>
        <end position="26"/>
    </location>
</feature>
<evidence type="ECO:0000259" key="7">
    <source>
        <dbReference type="Pfam" id="PF00482"/>
    </source>
</evidence>
<evidence type="ECO:0000256" key="5">
    <source>
        <dbReference type="ARBA" id="ARBA00023136"/>
    </source>
</evidence>
<dbReference type="Gene3D" id="1.20.81.30">
    <property type="entry name" value="Type II secretion system (T2SS), domain F"/>
    <property type="match status" value="1"/>
</dbReference>
<evidence type="ECO:0000256" key="4">
    <source>
        <dbReference type="ARBA" id="ARBA00022989"/>
    </source>
</evidence>
<dbReference type="PANTHER" id="PTHR35007:SF1">
    <property type="entry name" value="PILUS ASSEMBLY PROTEIN"/>
    <property type="match status" value="1"/>
</dbReference>
<dbReference type="InterPro" id="IPR042094">
    <property type="entry name" value="T2SS_GspF_sf"/>
</dbReference>
<evidence type="ECO:0000256" key="3">
    <source>
        <dbReference type="ARBA" id="ARBA00022692"/>
    </source>
</evidence>
<proteinExistence type="predicted"/>
<dbReference type="AlphaFoldDB" id="A0A7W7ZAM6"/>
<sequence length="322" mass="35488">MLLLSAFLFMLIMIFVIMAVFAAPTAEQKAFTNRLAAIRRTSYDGSISAGGEGLLKPLAEGNFGWLEDMFENFAFTERLRLLLLQSDSKSNFGTMVVTSFGLALAACFFTYLFIPMLVVALLAAGIAAYSPFLVLEIKRKRKIAAFNQHLPDSIDMIARSLRAGHSMIAAISIVAEHAVAPVGPEFAEVFRKQNFGLPIRDALMELLERIPSQDMRVLATAILVQKDTGGNLAEILDRTVKVIRERLRIQGEIRTHTAQGRMTGWILCALPVVMLVLINMVNPGYSDVLFHDPFGRELLYVGIVLLAIGGFLIRAIVNGIEV</sequence>
<comment type="caution">
    <text evidence="8">The sequence shown here is derived from an EMBL/GenBank/DDBJ whole genome shotgun (WGS) entry which is preliminary data.</text>
</comment>
<dbReference type="EMBL" id="JACHIP010000001">
    <property type="protein sequence ID" value="MBB5056287.1"/>
    <property type="molecule type" value="Genomic_DNA"/>
</dbReference>
<feature type="domain" description="Type II secretion system protein GspF" evidence="7">
    <location>
        <begin position="155"/>
        <end position="278"/>
    </location>
</feature>
<name>A0A7W7ZAM6_9BACT</name>
<accession>A0A7W7ZAM6</accession>
<organism evidence="8 9">
    <name type="scientific">Granulicella aggregans</name>
    <dbReference type="NCBI Taxonomy" id="474949"/>
    <lineage>
        <taxon>Bacteria</taxon>
        <taxon>Pseudomonadati</taxon>
        <taxon>Acidobacteriota</taxon>
        <taxon>Terriglobia</taxon>
        <taxon>Terriglobales</taxon>
        <taxon>Acidobacteriaceae</taxon>
        <taxon>Granulicella</taxon>
    </lineage>
</organism>
<dbReference type="Pfam" id="PF00482">
    <property type="entry name" value="T2SSF"/>
    <property type="match status" value="1"/>
</dbReference>
<dbReference type="InterPro" id="IPR018076">
    <property type="entry name" value="T2SS_GspF_dom"/>
</dbReference>
<reference evidence="8 9" key="1">
    <citation type="submission" date="2020-08" db="EMBL/GenBank/DDBJ databases">
        <title>Genomic Encyclopedia of Type Strains, Phase IV (KMG-V): Genome sequencing to study the core and pangenomes of soil and plant-associated prokaryotes.</title>
        <authorList>
            <person name="Whitman W."/>
        </authorList>
    </citation>
    <scope>NUCLEOTIDE SEQUENCE [LARGE SCALE GENOMIC DNA]</scope>
    <source>
        <strain evidence="8 9">M8UP14</strain>
    </source>
</reference>
<comment type="subcellular location">
    <subcellularLocation>
        <location evidence="1">Cell membrane</location>
        <topology evidence="1">Multi-pass membrane protein</topology>
    </subcellularLocation>
</comment>
<gene>
    <name evidence="8" type="ORF">HDF16_000956</name>
</gene>
<evidence type="ECO:0000313" key="8">
    <source>
        <dbReference type="EMBL" id="MBB5056287.1"/>
    </source>
</evidence>
<keyword evidence="3 6" id="KW-0812">Transmembrane</keyword>
<evidence type="ECO:0000256" key="2">
    <source>
        <dbReference type="ARBA" id="ARBA00022475"/>
    </source>
</evidence>
<dbReference type="Proteomes" id="UP000540989">
    <property type="component" value="Unassembled WGS sequence"/>
</dbReference>
<keyword evidence="9" id="KW-1185">Reference proteome</keyword>
<keyword evidence="4 6" id="KW-1133">Transmembrane helix</keyword>
<dbReference type="GO" id="GO:0005886">
    <property type="term" value="C:plasma membrane"/>
    <property type="evidence" value="ECO:0007669"/>
    <property type="project" value="UniProtKB-SubCell"/>
</dbReference>
<feature type="transmembrane region" description="Helical" evidence="6">
    <location>
        <begin position="298"/>
        <end position="317"/>
    </location>
</feature>
<keyword evidence="5 6" id="KW-0472">Membrane</keyword>
<dbReference type="PANTHER" id="PTHR35007">
    <property type="entry name" value="INTEGRAL MEMBRANE PROTEIN-RELATED"/>
    <property type="match status" value="1"/>
</dbReference>
<protein>
    <submittedName>
        <fullName evidence="8">Tight adherence protein B</fullName>
    </submittedName>
</protein>